<keyword evidence="2" id="KW-1133">Transmembrane helix</keyword>
<dbReference type="RefSeq" id="WP_123123740.1">
    <property type="nucleotide sequence ID" value="NZ_QKNW01000001.1"/>
</dbReference>
<feature type="transmembrane region" description="Helical" evidence="2">
    <location>
        <begin position="31"/>
        <end position="51"/>
    </location>
</feature>
<organism evidence="3 4">
    <name type="scientific">Halosegnis longus</name>
    <dbReference type="NCBI Taxonomy" id="2216012"/>
    <lineage>
        <taxon>Archaea</taxon>
        <taxon>Methanobacteriati</taxon>
        <taxon>Methanobacteriota</taxon>
        <taxon>Stenosarchaea group</taxon>
        <taxon>Halobacteria</taxon>
        <taxon>Halobacteriales</taxon>
        <taxon>Natronomonadaceae</taxon>
        <taxon>Halosegnis</taxon>
    </lineage>
</organism>
<keyword evidence="4" id="KW-1185">Reference proteome</keyword>
<evidence type="ECO:0000256" key="2">
    <source>
        <dbReference type="SAM" id="Phobius"/>
    </source>
</evidence>
<evidence type="ECO:0008006" key="5">
    <source>
        <dbReference type="Google" id="ProtNLM"/>
    </source>
</evidence>
<dbReference type="Proteomes" id="UP000270581">
    <property type="component" value="Unassembled WGS sequence"/>
</dbReference>
<keyword evidence="2" id="KW-0812">Transmembrane</keyword>
<keyword evidence="2" id="KW-0472">Membrane</keyword>
<evidence type="ECO:0000256" key="1">
    <source>
        <dbReference type="SAM" id="MobiDB-lite"/>
    </source>
</evidence>
<evidence type="ECO:0000313" key="4">
    <source>
        <dbReference type="Proteomes" id="UP000270581"/>
    </source>
</evidence>
<feature type="region of interest" description="Disordered" evidence="1">
    <location>
        <begin position="1"/>
        <end position="23"/>
    </location>
</feature>
<dbReference type="InterPro" id="IPR008964">
    <property type="entry name" value="Invasin/intimin_cell_adhesion"/>
</dbReference>
<name>A0AAJ4UV70_9EURY</name>
<dbReference type="SUPFAM" id="SSF49373">
    <property type="entry name" value="Invasin/intimin cell-adhesion fragments"/>
    <property type="match status" value="1"/>
</dbReference>
<feature type="compositionally biased region" description="Basic and acidic residues" evidence="1">
    <location>
        <begin position="394"/>
        <end position="407"/>
    </location>
</feature>
<feature type="region of interest" description="Disordered" evidence="1">
    <location>
        <begin position="392"/>
        <end position="419"/>
    </location>
</feature>
<dbReference type="EMBL" id="RJJC01000001">
    <property type="protein sequence ID" value="RNJ25614.1"/>
    <property type="molecule type" value="Genomic_DNA"/>
</dbReference>
<reference evidence="3 4" key="1">
    <citation type="submission" date="2018-11" db="EMBL/GenBank/DDBJ databases">
        <title>Genome sequences of Natronomonas sp. CBA1133.</title>
        <authorList>
            <person name="Roh S.W."/>
            <person name="Cha I.-T."/>
        </authorList>
    </citation>
    <scope>NUCLEOTIDE SEQUENCE [LARGE SCALE GENOMIC DNA]</scope>
    <source>
        <strain evidence="3 4">CBA1133</strain>
    </source>
</reference>
<protein>
    <recommendedName>
        <fullName evidence="5">Big-1 domain-containing protein</fullName>
    </recommendedName>
</protein>
<comment type="caution">
    <text evidence="3">The sequence shown here is derived from an EMBL/GenBank/DDBJ whole genome shotgun (WGS) entry which is preliminary data.</text>
</comment>
<gene>
    <name evidence="3" type="ORF">Nmn1133_02220</name>
</gene>
<feature type="compositionally biased region" description="Basic and acidic residues" evidence="1">
    <location>
        <begin position="1"/>
        <end position="10"/>
    </location>
</feature>
<evidence type="ECO:0000313" key="3">
    <source>
        <dbReference type="EMBL" id="RNJ25614.1"/>
    </source>
</evidence>
<proteinExistence type="predicted"/>
<dbReference type="AlphaFoldDB" id="A0AAJ4UV70"/>
<sequence>MTDTPPHDSSTDSTPPSPSLADATRAQATQIGLILAIGSLFSLLLVAQVSLAPQVQSETELRHSSTVLADMQEIQADRGVVADGAGGQASVLRMGDSYPTYLILAQPPGPYGTLDTEDAGRLTVTGATATNPSAADHFAGDPIAGETTALEYTPGYHQYDAPTTRLAQGVLTEEYGDHAEPIAGGEVVDGRNLNLVWTTGDIATGQTKPLTLRTERLSAADRAIRVEQSTDATPIRVRFETTLSERRWRELLAAELDEETTPAAPAYDGDGRYVTGIEKTDGTLTVSLETGVSYRLDMAKVGWRTGHQPGFPDDSEPEPAYLATDDRTPVVAEETTTTLTARVADGYANPQPDVPVTASVETDGRLAGGATSRDRLSAGDGTVTFEYTAPEITRPTDEASEQTERVRVTLPDASGGDDDPRVVVFEIRVQNTHD</sequence>
<accession>A0AAJ4UV70</accession>